<evidence type="ECO:0000313" key="2">
    <source>
        <dbReference type="EMBL" id="BAB99814.1"/>
    </source>
</evidence>
<evidence type="ECO:0000256" key="1">
    <source>
        <dbReference type="SAM" id="MobiDB-lite"/>
    </source>
</evidence>
<dbReference type="BioCyc" id="CORYNE:G18NG-12020-MONOMER"/>
<feature type="compositionally biased region" description="Polar residues" evidence="1">
    <location>
        <begin position="1"/>
        <end position="16"/>
    </location>
</feature>
<dbReference type="HOGENOM" id="CLU_1934495_0_0_11"/>
<feature type="region of interest" description="Disordered" evidence="1">
    <location>
        <begin position="1"/>
        <end position="44"/>
    </location>
</feature>
<proteinExistence type="predicted"/>
<sequence>MFCQPQTHQNQATSPPQHQPVIHAGTTPNKVKRTRPNCPVCTGPMRKNSHYNKRHHPMALHHLQRHHHQHPTQRPPRPPIPTLYQLDPQLPSRTNLANQLGVTRRTLTNWFHDYWFVQVPRNTDRFRVYD</sequence>
<dbReference type="Proteomes" id="UP000000582">
    <property type="component" value="Chromosome"/>
</dbReference>
<keyword evidence="3" id="KW-1185">Reference proteome</keyword>
<name>Q8NMZ2_CORGL</name>
<accession>Q8NMZ2</accession>
<dbReference type="EMBL" id="BA000036">
    <property type="protein sequence ID" value="BAB99814.1"/>
    <property type="molecule type" value="Genomic_DNA"/>
</dbReference>
<reference evidence="3" key="1">
    <citation type="journal article" date="2003" name="Appl. Microbiol. Biotechnol.">
        <title>The Corynebacterium glutamicum genome: features and impacts on biotechnological processes.</title>
        <authorList>
            <person name="Ikeda M."/>
            <person name="Nakagawa S."/>
        </authorList>
    </citation>
    <scope>NUCLEOTIDE SEQUENCE [LARGE SCALE GENOMIC DNA]</scope>
    <source>
        <strain evidence="3">ATCC 13032 / DSM 20300 / BCRC 11384 / JCM 1318 / LMG 3730 / NCIMB 10025</strain>
    </source>
</reference>
<gene>
    <name evidence="2" type="ordered locus">Cgl2421</name>
</gene>
<evidence type="ECO:0000313" key="3">
    <source>
        <dbReference type="Proteomes" id="UP000000582"/>
    </source>
</evidence>
<dbReference type="AlphaFoldDB" id="Q8NMZ2"/>
<protein>
    <submittedName>
        <fullName evidence="2">Uncharacterized protein</fullName>
    </submittedName>
</protein>
<organism evidence="2 3">
    <name type="scientific">Corynebacterium glutamicum (strain ATCC 13032 / DSM 20300 / JCM 1318 / BCRC 11384 / CCUG 27702 / LMG 3730 / NBRC 12168 / NCIMB 10025 / NRRL B-2784 / 534)</name>
    <dbReference type="NCBI Taxonomy" id="196627"/>
    <lineage>
        <taxon>Bacteria</taxon>
        <taxon>Bacillati</taxon>
        <taxon>Actinomycetota</taxon>
        <taxon>Actinomycetes</taxon>
        <taxon>Mycobacteriales</taxon>
        <taxon>Corynebacteriaceae</taxon>
        <taxon>Corynebacterium</taxon>
    </lineage>
</organism>
<dbReference type="KEGG" id="cgl:Cgl2421"/>